<dbReference type="PROSITE" id="PS00018">
    <property type="entry name" value="EF_HAND_1"/>
    <property type="match status" value="2"/>
</dbReference>
<evidence type="ECO:0000256" key="3">
    <source>
        <dbReference type="ARBA" id="ARBA00022837"/>
    </source>
</evidence>
<evidence type="ECO:0000259" key="5">
    <source>
        <dbReference type="PROSITE" id="PS50222"/>
    </source>
</evidence>
<protein>
    <recommendedName>
        <fullName evidence="5">EF-hand domain-containing protein</fullName>
    </recommendedName>
</protein>
<name>A9VC86_MONBE</name>
<dbReference type="InParanoid" id="A9VC86"/>
<dbReference type="PROSITE" id="PS50222">
    <property type="entry name" value="EF_HAND_2"/>
    <property type="match status" value="2"/>
</dbReference>
<organism evidence="6 7">
    <name type="scientific">Monosiga brevicollis</name>
    <name type="common">Choanoflagellate</name>
    <dbReference type="NCBI Taxonomy" id="81824"/>
    <lineage>
        <taxon>Eukaryota</taxon>
        <taxon>Choanoflagellata</taxon>
        <taxon>Craspedida</taxon>
        <taxon>Salpingoecidae</taxon>
        <taxon>Monosiga</taxon>
    </lineage>
</organism>
<evidence type="ECO:0000256" key="4">
    <source>
        <dbReference type="SAM" id="SignalP"/>
    </source>
</evidence>
<dbReference type="Gene3D" id="1.10.238.10">
    <property type="entry name" value="EF-hand"/>
    <property type="match status" value="2"/>
</dbReference>
<accession>A9VC86</accession>
<feature type="chain" id="PRO_5002743106" description="EF-hand domain-containing protein" evidence="4">
    <location>
        <begin position="27"/>
        <end position="428"/>
    </location>
</feature>
<dbReference type="GO" id="GO:0005509">
    <property type="term" value="F:calcium ion binding"/>
    <property type="evidence" value="ECO:0007669"/>
    <property type="project" value="InterPro"/>
</dbReference>
<dbReference type="InterPro" id="IPR002048">
    <property type="entry name" value="EF_hand_dom"/>
</dbReference>
<feature type="domain" description="EF-hand" evidence="5">
    <location>
        <begin position="137"/>
        <end position="172"/>
    </location>
</feature>
<dbReference type="InterPro" id="IPR011992">
    <property type="entry name" value="EF-hand-dom_pair"/>
</dbReference>
<reference evidence="6 7" key="1">
    <citation type="journal article" date="2008" name="Nature">
        <title>The genome of the choanoflagellate Monosiga brevicollis and the origin of metazoans.</title>
        <authorList>
            <consortium name="JGI Sequencing"/>
            <person name="King N."/>
            <person name="Westbrook M.J."/>
            <person name="Young S.L."/>
            <person name="Kuo A."/>
            <person name="Abedin M."/>
            <person name="Chapman J."/>
            <person name="Fairclough S."/>
            <person name="Hellsten U."/>
            <person name="Isogai Y."/>
            <person name="Letunic I."/>
            <person name="Marr M."/>
            <person name="Pincus D."/>
            <person name="Putnam N."/>
            <person name="Rokas A."/>
            <person name="Wright K.J."/>
            <person name="Zuzow R."/>
            <person name="Dirks W."/>
            <person name="Good M."/>
            <person name="Goodstein D."/>
            <person name="Lemons D."/>
            <person name="Li W."/>
            <person name="Lyons J.B."/>
            <person name="Morris A."/>
            <person name="Nichols S."/>
            <person name="Richter D.J."/>
            <person name="Salamov A."/>
            <person name="Bork P."/>
            <person name="Lim W.A."/>
            <person name="Manning G."/>
            <person name="Miller W.T."/>
            <person name="McGinnis W."/>
            <person name="Shapiro H."/>
            <person name="Tjian R."/>
            <person name="Grigoriev I.V."/>
            <person name="Rokhsar D."/>
        </authorList>
    </citation>
    <scope>NUCLEOTIDE SEQUENCE [LARGE SCALE GENOMIC DNA]</scope>
    <source>
        <strain evidence="7">MX1 / ATCC 50154</strain>
    </source>
</reference>
<keyword evidence="7" id="KW-1185">Reference proteome</keyword>
<keyword evidence="4" id="KW-0732">Signal</keyword>
<dbReference type="RefSeq" id="XP_001750317.1">
    <property type="nucleotide sequence ID" value="XM_001750265.1"/>
</dbReference>
<dbReference type="KEGG" id="mbr:MONBRDRAFT_29827"/>
<dbReference type="STRING" id="81824.A9VC86"/>
<evidence type="ECO:0000256" key="1">
    <source>
        <dbReference type="ARBA" id="ARBA00022723"/>
    </source>
</evidence>
<dbReference type="AlphaFoldDB" id="A9VC86"/>
<dbReference type="SUPFAM" id="SSF47473">
    <property type="entry name" value="EF-hand"/>
    <property type="match status" value="1"/>
</dbReference>
<evidence type="ECO:0000256" key="2">
    <source>
        <dbReference type="ARBA" id="ARBA00022737"/>
    </source>
</evidence>
<gene>
    <name evidence="6" type="ORF">MONBRDRAFT_29827</name>
</gene>
<sequence length="428" mass="47949">MAAPGAAACWLLVVGMVVAFVPLVEASATIHLPELDERPILFVDDLQNLVHYVGDDAIEYLMNMLPSIDTGLDHHGKYTGNAGNGGVDAGELAIRLVRVELDRQLMDSFYRRADADLNQDDLVTFEELIESNSTFGLDVPVVASRFNAADENKDGWLSLNEVANFFYPQSHPIMFRALASTNEGMLHGAQVENHTQDENTHNLYTPQDQCRFDRPSDHNSKLDKGEVRLRKIQEHFPGYASFPFDLAHLSQRLDGAMDEDGYLSLSELMHWFDGEYDARIAQHVAKIFAQVDTDQDGELSPTEIREHHAVLIGDAEARKYGVFKQGQVDLSEQEAEEIFKYEAPDPEDAEPVLTEGQRQVEELVAKKMIPRDMGDQLLRGELPKDIVHALQAGTYSEEMLELLELLEIDVSHLLTDDEAPMPGQHAEL</sequence>
<feature type="domain" description="EF-hand" evidence="5">
    <location>
        <begin position="279"/>
        <end position="314"/>
    </location>
</feature>
<keyword evidence="2" id="KW-0677">Repeat</keyword>
<evidence type="ECO:0000313" key="7">
    <source>
        <dbReference type="Proteomes" id="UP000001357"/>
    </source>
</evidence>
<dbReference type="EMBL" id="CH991580">
    <property type="protein sequence ID" value="EDQ84816.1"/>
    <property type="molecule type" value="Genomic_DNA"/>
</dbReference>
<keyword evidence="1" id="KW-0479">Metal-binding</keyword>
<dbReference type="PANTHER" id="PTHR10827">
    <property type="entry name" value="RETICULOCALBIN"/>
    <property type="match status" value="1"/>
</dbReference>
<dbReference type="Pfam" id="PF13202">
    <property type="entry name" value="EF-hand_5"/>
    <property type="match status" value="1"/>
</dbReference>
<feature type="signal peptide" evidence="4">
    <location>
        <begin position="1"/>
        <end position="26"/>
    </location>
</feature>
<dbReference type="GeneID" id="5895626"/>
<dbReference type="Proteomes" id="UP000001357">
    <property type="component" value="Unassembled WGS sequence"/>
</dbReference>
<dbReference type="InterPro" id="IPR018247">
    <property type="entry name" value="EF_Hand_1_Ca_BS"/>
</dbReference>
<proteinExistence type="predicted"/>
<keyword evidence="3" id="KW-0106">Calcium</keyword>
<evidence type="ECO:0000313" key="6">
    <source>
        <dbReference type="EMBL" id="EDQ84816.1"/>
    </source>
</evidence>
<dbReference type="PANTHER" id="PTHR10827:SF98">
    <property type="entry name" value="45 KDA CALCIUM-BINDING PROTEIN"/>
    <property type="match status" value="1"/>
</dbReference>